<dbReference type="AlphaFoldDB" id="A0AA39CGG9"/>
<feature type="transmembrane region" description="Helical" evidence="2">
    <location>
        <begin position="857"/>
        <end position="878"/>
    </location>
</feature>
<sequence length="974" mass="108945">MIKVSGNKIFDLHSSYNRSQNHVATCGGIVRHDGNAYFFTAGHPFLKPSPPPASNIHAFEGRSDLEGWTSAEHTMGHTADNPGIDTTKQKNDSICQDLEDERDVIVSSHADYALFRFENLGDLPDDTNPCDQRLLSDSGRTHVAIPDPECDEIRIVCHTASNGPMTGTLDGTPSHIRFPNSHKFRKVYEVQFDGTLAQGDCGSWVLDAETGTLYGHIVAGCERQGIGYLIPACDVFHDVAARLNKESLLDCELVLEILSIPTNTEMMPEVDTSSTKDHKNETRLGSDVLSPSLSSESEPSMTLETITADHAASQDISNITEWQDATEELTTSTCQDMRDDFSPRPQEGTEETACAHKEEYMSYPSSAPQSQYHVSTGNCHNAWPAIFAEPRVAIDWEHSNQPYLERYAERLKAEFPDVEGDLPDTFLNADFDDNDYIPQSDLVRNFCAGLGNDEGKEEIPRHVAWVDDRSLGGIEPHPQPCPGPLTAAGLFSHLIKPVRLRWELSTTQSCRRAKSHGDVFFIRGAPSGGYIANLNPTTIMTLIKTVSRTELFALRNAICKHLTAEASIGVHIPSRGFLAFNLAFHLPFFVCRTHTLKVEDHRRDAGGVPLRNSQDISFLNRWHQQESPTFLYEAHITCVISGIDDWTWVAYCFADTYFDGEDGQIEFEPQCFDHFEIDGPSFDPLTLGNLDANAPIWNPREYFLLVFSHRLLEVKKEWHDIVARLEQSMRRFEQDYLYPSTIAKSGHDALSTQDFESILQFVQLARKLQGSLAATIDACEASEHHLCSFFEGTTTDARKNPLFSIKSTLGELGRMKNRLGRLLDFSAQLLRNYEVRLNRETAATGAQQLALARDKRGFSWIMVLFVSPVALTSTIFSMNEVKIPFIRPSFAGFAGLVFVFSLLGIVLYTGLSYDKKGIVARELASSFVGLFDNAPPWRLRRNRALVDDIEAILEASSEKMEFSEVDYQSLRQGI</sequence>
<feature type="transmembrane region" description="Helical" evidence="2">
    <location>
        <begin position="890"/>
        <end position="911"/>
    </location>
</feature>
<feature type="compositionally biased region" description="Basic and acidic residues" evidence="1">
    <location>
        <begin position="274"/>
        <end position="284"/>
    </location>
</feature>
<dbReference type="EMBL" id="JAPDRK010000012">
    <property type="protein sequence ID" value="KAJ9607223.1"/>
    <property type="molecule type" value="Genomic_DNA"/>
</dbReference>
<keyword evidence="4" id="KW-1185">Reference proteome</keyword>
<name>A0AA39CGG9_9EURO</name>
<feature type="compositionally biased region" description="Low complexity" evidence="1">
    <location>
        <begin position="289"/>
        <end position="299"/>
    </location>
</feature>
<keyword evidence="2" id="KW-0472">Membrane</keyword>
<reference evidence="3" key="1">
    <citation type="submission" date="2022-10" db="EMBL/GenBank/DDBJ databases">
        <title>Culturing micro-colonial fungi from biological soil crusts in the Mojave desert and describing Neophaeococcomyces mojavensis, and introducing the new genera and species Taxawa tesnikishii.</title>
        <authorList>
            <person name="Kurbessoian T."/>
            <person name="Stajich J.E."/>
        </authorList>
    </citation>
    <scope>NUCLEOTIDE SEQUENCE</scope>
    <source>
        <strain evidence="3">TK_41</strain>
    </source>
</reference>
<organism evidence="3 4">
    <name type="scientific">Cladophialophora chaetospira</name>
    <dbReference type="NCBI Taxonomy" id="386627"/>
    <lineage>
        <taxon>Eukaryota</taxon>
        <taxon>Fungi</taxon>
        <taxon>Dikarya</taxon>
        <taxon>Ascomycota</taxon>
        <taxon>Pezizomycotina</taxon>
        <taxon>Eurotiomycetes</taxon>
        <taxon>Chaetothyriomycetidae</taxon>
        <taxon>Chaetothyriales</taxon>
        <taxon>Herpotrichiellaceae</taxon>
        <taxon>Cladophialophora</taxon>
    </lineage>
</organism>
<proteinExistence type="predicted"/>
<accession>A0AA39CGG9</accession>
<gene>
    <name evidence="3" type="ORF">H2200_008295</name>
</gene>
<protein>
    <submittedName>
        <fullName evidence="3">Uncharacterized protein</fullName>
    </submittedName>
</protein>
<evidence type="ECO:0000313" key="3">
    <source>
        <dbReference type="EMBL" id="KAJ9607223.1"/>
    </source>
</evidence>
<keyword evidence="2" id="KW-1133">Transmembrane helix</keyword>
<keyword evidence="2" id="KW-0812">Transmembrane</keyword>
<evidence type="ECO:0000256" key="1">
    <source>
        <dbReference type="SAM" id="MobiDB-lite"/>
    </source>
</evidence>
<evidence type="ECO:0000313" key="4">
    <source>
        <dbReference type="Proteomes" id="UP001172673"/>
    </source>
</evidence>
<dbReference type="Proteomes" id="UP001172673">
    <property type="component" value="Unassembled WGS sequence"/>
</dbReference>
<comment type="caution">
    <text evidence="3">The sequence shown here is derived from an EMBL/GenBank/DDBJ whole genome shotgun (WGS) entry which is preliminary data.</text>
</comment>
<evidence type="ECO:0000256" key="2">
    <source>
        <dbReference type="SAM" id="Phobius"/>
    </source>
</evidence>
<feature type="region of interest" description="Disordered" evidence="1">
    <location>
        <begin position="267"/>
        <end position="299"/>
    </location>
</feature>